<keyword evidence="1" id="KW-0479">Metal-binding</keyword>
<evidence type="ECO:0000256" key="5">
    <source>
        <dbReference type="ARBA" id="ARBA00023125"/>
    </source>
</evidence>
<evidence type="ECO:0000259" key="11">
    <source>
        <dbReference type="PROSITE" id="PS50114"/>
    </source>
</evidence>
<evidence type="ECO:0000256" key="3">
    <source>
        <dbReference type="ARBA" id="ARBA00022833"/>
    </source>
</evidence>
<name>A0A5N6NUI4_9ASTR</name>
<dbReference type="AlphaFoldDB" id="A0A5N6NUI4"/>
<keyword evidence="2 9" id="KW-0863">Zinc-finger</keyword>
<dbReference type="PROSITE" id="PS00344">
    <property type="entry name" value="GATA_ZN_FINGER_1"/>
    <property type="match status" value="1"/>
</dbReference>
<reference evidence="12 13" key="1">
    <citation type="submission" date="2019-05" db="EMBL/GenBank/DDBJ databases">
        <title>Mikania micrantha, genome provides insights into the molecular mechanism of rapid growth.</title>
        <authorList>
            <person name="Liu B."/>
        </authorList>
    </citation>
    <scope>NUCLEOTIDE SEQUENCE [LARGE SCALE GENOMIC DNA]</scope>
    <source>
        <strain evidence="12">NLD-2019</strain>
        <tissue evidence="12">Leaf</tissue>
    </source>
</reference>
<dbReference type="CDD" id="cd00202">
    <property type="entry name" value="ZnF_GATA"/>
    <property type="match status" value="1"/>
</dbReference>
<dbReference type="InterPro" id="IPR000679">
    <property type="entry name" value="Znf_GATA"/>
</dbReference>
<gene>
    <name evidence="12" type="ORF">E3N88_17876</name>
</gene>
<evidence type="ECO:0000256" key="2">
    <source>
        <dbReference type="ARBA" id="ARBA00022771"/>
    </source>
</evidence>
<keyword evidence="3" id="KW-0862">Zinc</keyword>
<evidence type="ECO:0000313" key="13">
    <source>
        <dbReference type="Proteomes" id="UP000326396"/>
    </source>
</evidence>
<evidence type="ECO:0000313" key="12">
    <source>
        <dbReference type="EMBL" id="KAD5317930.1"/>
    </source>
</evidence>
<dbReference type="InterPro" id="IPR013088">
    <property type="entry name" value="Znf_NHR/GATA"/>
</dbReference>
<dbReference type="PROSITE" id="PS50114">
    <property type="entry name" value="GATA_ZN_FINGER_2"/>
    <property type="match status" value="1"/>
</dbReference>
<sequence length="299" mass="33864">MTRGDCCSLRAHSLFRRTQSPRSRVLSLNLNRPIIIISNTVPLSYLTLYGPLSLSESSMMSKNDKLCGDCKTSKTPLWRTGPAGPKSLCNACGIRYRKKRGVIGSDKKEKSPPPSPTASTVAGIRKREIDGGGGEMMKSGLRIEVVALRGKEVVLLQRRRSPVKRRKTVKDQCRKFGEVEEAAFVLMSLSCAPTMVESDAKEIKSSEVLATLRIRNSKSPWRSLSRRRNRCWEKPHTTYGGSLHHLRRPISSDYHLRPPLQRPKMVESQFENDRIYVQRFGVAMAPQSWFYNEFLDLVL</sequence>
<evidence type="ECO:0000256" key="8">
    <source>
        <dbReference type="ARBA" id="ARBA00037539"/>
    </source>
</evidence>
<organism evidence="12 13">
    <name type="scientific">Mikania micrantha</name>
    <name type="common">bitter vine</name>
    <dbReference type="NCBI Taxonomy" id="192012"/>
    <lineage>
        <taxon>Eukaryota</taxon>
        <taxon>Viridiplantae</taxon>
        <taxon>Streptophyta</taxon>
        <taxon>Embryophyta</taxon>
        <taxon>Tracheophyta</taxon>
        <taxon>Spermatophyta</taxon>
        <taxon>Magnoliopsida</taxon>
        <taxon>eudicotyledons</taxon>
        <taxon>Gunneridae</taxon>
        <taxon>Pentapetalae</taxon>
        <taxon>asterids</taxon>
        <taxon>campanulids</taxon>
        <taxon>Asterales</taxon>
        <taxon>Asteraceae</taxon>
        <taxon>Asteroideae</taxon>
        <taxon>Heliantheae alliance</taxon>
        <taxon>Eupatorieae</taxon>
        <taxon>Mikania</taxon>
    </lineage>
</organism>
<dbReference type="PANTHER" id="PTHR47172">
    <property type="entry name" value="OS01G0976800 PROTEIN"/>
    <property type="match status" value="1"/>
</dbReference>
<evidence type="ECO:0000256" key="9">
    <source>
        <dbReference type="PROSITE-ProRule" id="PRU00094"/>
    </source>
</evidence>
<dbReference type="Pfam" id="PF00320">
    <property type="entry name" value="GATA"/>
    <property type="match status" value="1"/>
</dbReference>
<keyword evidence="5" id="KW-0238">DNA-binding</keyword>
<keyword evidence="4" id="KW-0805">Transcription regulation</keyword>
<keyword evidence="13" id="KW-1185">Reference proteome</keyword>
<dbReference type="Proteomes" id="UP000326396">
    <property type="component" value="Linkage Group LG17"/>
</dbReference>
<comment type="function">
    <text evidence="8">Transcriptional regulator that specifically binds 5'-GATA-3' or 5'-GAT-3' motifs within gene promoters.</text>
</comment>
<dbReference type="GO" id="GO:0006355">
    <property type="term" value="P:regulation of DNA-templated transcription"/>
    <property type="evidence" value="ECO:0007669"/>
    <property type="project" value="InterPro"/>
</dbReference>
<feature type="region of interest" description="Disordered" evidence="10">
    <location>
        <begin position="103"/>
        <end position="123"/>
    </location>
</feature>
<evidence type="ECO:0000256" key="1">
    <source>
        <dbReference type="ARBA" id="ARBA00022723"/>
    </source>
</evidence>
<protein>
    <recommendedName>
        <fullName evidence="11">GATA-type domain-containing protein</fullName>
    </recommendedName>
</protein>
<dbReference type="SUPFAM" id="SSF57716">
    <property type="entry name" value="Glucocorticoid receptor-like (DNA-binding domain)"/>
    <property type="match status" value="1"/>
</dbReference>
<comment type="caution">
    <text evidence="12">The sequence shown here is derived from an EMBL/GenBank/DDBJ whole genome shotgun (WGS) entry which is preliminary data.</text>
</comment>
<dbReference type="Gene3D" id="3.30.50.10">
    <property type="entry name" value="Erythroid Transcription Factor GATA-1, subunit A"/>
    <property type="match status" value="1"/>
</dbReference>
<evidence type="ECO:0000256" key="7">
    <source>
        <dbReference type="ARBA" id="ARBA00024019"/>
    </source>
</evidence>
<evidence type="ECO:0000256" key="10">
    <source>
        <dbReference type="SAM" id="MobiDB-lite"/>
    </source>
</evidence>
<proteinExistence type="inferred from homology"/>
<evidence type="ECO:0000256" key="6">
    <source>
        <dbReference type="ARBA" id="ARBA00023163"/>
    </source>
</evidence>
<accession>A0A5N6NUI4</accession>
<dbReference type="PANTHER" id="PTHR47172:SF9">
    <property type="entry name" value="GATA TRANSCRIPTION FACTOR 23"/>
    <property type="match status" value="1"/>
</dbReference>
<comment type="similarity">
    <text evidence="7">Belongs to the type IV zinc-finger family. Class B subfamily.</text>
</comment>
<dbReference type="GO" id="GO:0043565">
    <property type="term" value="F:sequence-specific DNA binding"/>
    <property type="evidence" value="ECO:0007669"/>
    <property type="project" value="InterPro"/>
</dbReference>
<evidence type="ECO:0000256" key="4">
    <source>
        <dbReference type="ARBA" id="ARBA00023015"/>
    </source>
</evidence>
<dbReference type="SMART" id="SM00401">
    <property type="entry name" value="ZnF_GATA"/>
    <property type="match status" value="1"/>
</dbReference>
<keyword evidence="6" id="KW-0804">Transcription</keyword>
<dbReference type="EMBL" id="SZYD01000009">
    <property type="protein sequence ID" value="KAD5317930.1"/>
    <property type="molecule type" value="Genomic_DNA"/>
</dbReference>
<feature type="domain" description="GATA-type" evidence="11">
    <location>
        <begin position="61"/>
        <end position="97"/>
    </location>
</feature>
<dbReference type="GO" id="GO:0008270">
    <property type="term" value="F:zinc ion binding"/>
    <property type="evidence" value="ECO:0007669"/>
    <property type="project" value="UniProtKB-KW"/>
</dbReference>
<dbReference type="OrthoDB" id="2162994at2759"/>